<reference evidence="1" key="1">
    <citation type="submission" date="2023-08" db="EMBL/GenBank/DDBJ databases">
        <title>Chromosome-level Genome Assembly of mud carp (Cirrhinus molitorella).</title>
        <authorList>
            <person name="Liu H."/>
        </authorList>
    </citation>
    <scope>NUCLEOTIDE SEQUENCE</scope>
    <source>
        <strain evidence="1">Prfri</strain>
        <tissue evidence="1">Muscle</tissue>
    </source>
</reference>
<keyword evidence="2" id="KW-1185">Reference proteome</keyword>
<gene>
    <name evidence="1" type="ORF">Q8A67_012485</name>
</gene>
<dbReference type="Proteomes" id="UP001187343">
    <property type="component" value="Unassembled WGS sequence"/>
</dbReference>
<accession>A0AA88PPC3</accession>
<proteinExistence type="predicted"/>
<organism evidence="1 2">
    <name type="scientific">Cirrhinus molitorella</name>
    <name type="common">mud carp</name>
    <dbReference type="NCBI Taxonomy" id="172907"/>
    <lineage>
        <taxon>Eukaryota</taxon>
        <taxon>Metazoa</taxon>
        <taxon>Chordata</taxon>
        <taxon>Craniata</taxon>
        <taxon>Vertebrata</taxon>
        <taxon>Euteleostomi</taxon>
        <taxon>Actinopterygii</taxon>
        <taxon>Neopterygii</taxon>
        <taxon>Teleostei</taxon>
        <taxon>Ostariophysi</taxon>
        <taxon>Cypriniformes</taxon>
        <taxon>Cyprinidae</taxon>
        <taxon>Labeoninae</taxon>
        <taxon>Labeonini</taxon>
        <taxon>Cirrhinus</taxon>
    </lineage>
</organism>
<comment type="caution">
    <text evidence="1">The sequence shown here is derived from an EMBL/GenBank/DDBJ whole genome shotgun (WGS) entry which is preliminary data.</text>
</comment>
<evidence type="ECO:0000313" key="2">
    <source>
        <dbReference type="Proteomes" id="UP001187343"/>
    </source>
</evidence>
<sequence>MALALVPEQESCSVGNCNHGEEMGSAAAVVSAVFAAAAAESGVPHHHHHPGGRSDMRKFAVVQWVSGEDAGMYSEVKTEAIRKYDDTKMDDDGYPQTDSSAAVEWQKGKKPKHGWAVYMALIKFVSNNQFHTTAKIKEFLGLESAERNKPLPKKRYFFSSEMNLYVTILRKKKSKLQDTNLQLQEKKVRIRSDLIIIQSVWNCMKSQCSSTSSVSSDWESGLGLPQSIPQPSPTAFPPLKAVSTEQVEISPGSNVFIDRLAWAVAQNANSAFCFVRKLTAVFPVDVLLVSNLRGTSRDSGPQRQALDKKKWMLSTVRAALQKWPHVVPSSIGAAINAKLTEIRGKKKTEKHPETLMLFDD</sequence>
<name>A0AA88PPC3_9TELE</name>
<protein>
    <submittedName>
        <fullName evidence="1">Uncharacterized protein</fullName>
    </submittedName>
</protein>
<dbReference type="AlphaFoldDB" id="A0AA88PPC3"/>
<dbReference type="EMBL" id="JAUYZG010000012">
    <property type="protein sequence ID" value="KAK2892497.1"/>
    <property type="molecule type" value="Genomic_DNA"/>
</dbReference>
<evidence type="ECO:0000313" key="1">
    <source>
        <dbReference type="EMBL" id="KAK2892497.1"/>
    </source>
</evidence>